<dbReference type="AlphaFoldDB" id="I4AFJ0"/>
<sequence precursor="true">MNKKTKKTIFWTLLGGFVAANVMVYKHAYHFTHVTEGERSLSPESLSFSQKLKILLGGISLPKSQNILSPSITPKRETIFIPTRNNKYKLESWFDKVENSKGTVILFHGYGGCKSSYELEADYFRQIGYSTLLVDFVGHGGSEGKEISLGYHEADDVQAVLDFIKNKYQTDNIILYGSSMGAASILRAIAVYDLKANKLILECPFATMKQTVKGRFEAMGVPSQGLAEWLMFWGGLQHGFWAFTHNPETYSKKVQTPTLLMGGIHDARVKNWEIDKIYENLATKDNKKELVWINAGHESYIITEPEKWKKSISDFL</sequence>
<dbReference type="STRING" id="880071.Fleli_0231"/>
<dbReference type="eggNOG" id="COG1073">
    <property type="taxonomic scope" value="Bacteria"/>
</dbReference>
<dbReference type="OrthoDB" id="9777090at2"/>
<dbReference type="Proteomes" id="UP000006054">
    <property type="component" value="Chromosome"/>
</dbReference>
<protein>
    <submittedName>
        <fullName evidence="2">Lysophospholipase</fullName>
    </submittedName>
</protein>
<dbReference type="HOGENOM" id="CLU_029375_6_1_10"/>
<evidence type="ECO:0000313" key="3">
    <source>
        <dbReference type="Proteomes" id="UP000006054"/>
    </source>
</evidence>
<proteinExistence type="predicted"/>
<dbReference type="KEGG" id="fli:Fleli_0231"/>
<dbReference type="InterPro" id="IPR052920">
    <property type="entry name" value="DNA-binding_regulatory"/>
</dbReference>
<reference evidence="3" key="1">
    <citation type="submission" date="2012-06" db="EMBL/GenBank/DDBJ databases">
        <title>The complete genome of Flexibacter litoralis DSM 6794.</title>
        <authorList>
            <person name="Lucas S."/>
            <person name="Copeland A."/>
            <person name="Lapidus A."/>
            <person name="Glavina del Rio T."/>
            <person name="Dalin E."/>
            <person name="Tice H."/>
            <person name="Bruce D."/>
            <person name="Goodwin L."/>
            <person name="Pitluck S."/>
            <person name="Peters L."/>
            <person name="Ovchinnikova G."/>
            <person name="Lu M."/>
            <person name="Kyrpides N."/>
            <person name="Mavromatis K."/>
            <person name="Ivanova N."/>
            <person name="Brettin T."/>
            <person name="Detter J.C."/>
            <person name="Han C."/>
            <person name="Larimer F."/>
            <person name="Land M."/>
            <person name="Hauser L."/>
            <person name="Markowitz V."/>
            <person name="Cheng J.-F."/>
            <person name="Hugenholtz P."/>
            <person name="Woyke T."/>
            <person name="Wu D."/>
            <person name="Spring S."/>
            <person name="Lang E."/>
            <person name="Kopitz M."/>
            <person name="Brambilla E."/>
            <person name="Klenk H.-P."/>
            <person name="Eisen J.A."/>
        </authorList>
    </citation>
    <scope>NUCLEOTIDE SEQUENCE [LARGE SCALE GENOMIC DNA]</scope>
    <source>
        <strain evidence="3">ATCC 23117 / DSM 6794 / NBRC 15988 / NCIMB 1366 / Sio-4</strain>
    </source>
</reference>
<dbReference type="EMBL" id="CP003345">
    <property type="protein sequence ID" value="AFM02725.1"/>
    <property type="molecule type" value="Genomic_DNA"/>
</dbReference>
<evidence type="ECO:0000259" key="1">
    <source>
        <dbReference type="Pfam" id="PF12146"/>
    </source>
</evidence>
<gene>
    <name evidence="2" type="ordered locus">Fleli_0231</name>
</gene>
<accession>I4AFJ0</accession>
<dbReference type="RefSeq" id="WP_014796190.1">
    <property type="nucleotide sequence ID" value="NC_018018.1"/>
</dbReference>
<dbReference type="SUPFAM" id="SSF53474">
    <property type="entry name" value="alpha/beta-Hydrolases"/>
    <property type="match status" value="1"/>
</dbReference>
<dbReference type="PANTHER" id="PTHR43358:SF4">
    <property type="entry name" value="ALPHA_BETA HYDROLASE FOLD-1 DOMAIN-CONTAINING PROTEIN"/>
    <property type="match status" value="1"/>
</dbReference>
<name>I4AFJ0_BERLS</name>
<dbReference type="InterPro" id="IPR029058">
    <property type="entry name" value="AB_hydrolase_fold"/>
</dbReference>
<dbReference type="PANTHER" id="PTHR43358">
    <property type="entry name" value="ALPHA/BETA-HYDROLASE"/>
    <property type="match status" value="1"/>
</dbReference>
<organism evidence="2 3">
    <name type="scientific">Bernardetia litoralis (strain ATCC 23117 / DSM 6794 / NBRC 15988 / NCIMB 1366 / Fx l1 / Sio-4)</name>
    <name type="common">Flexibacter litoralis</name>
    <dbReference type="NCBI Taxonomy" id="880071"/>
    <lineage>
        <taxon>Bacteria</taxon>
        <taxon>Pseudomonadati</taxon>
        <taxon>Bacteroidota</taxon>
        <taxon>Cytophagia</taxon>
        <taxon>Cytophagales</taxon>
        <taxon>Bernardetiaceae</taxon>
        <taxon>Bernardetia</taxon>
    </lineage>
</organism>
<keyword evidence="3" id="KW-1185">Reference proteome</keyword>
<dbReference type="PATRIC" id="fig|880071.3.peg.224"/>
<dbReference type="Pfam" id="PF12146">
    <property type="entry name" value="Hydrolase_4"/>
    <property type="match status" value="1"/>
</dbReference>
<feature type="domain" description="Serine aminopeptidase S33" evidence="1">
    <location>
        <begin position="99"/>
        <end position="212"/>
    </location>
</feature>
<dbReference type="Gene3D" id="3.40.50.1820">
    <property type="entry name" value="alpha/beta hydrolase"/>
    <property type="match status" value="1"/>
</dbReference>
<evidence type="ECO:0000313" key="2">
    <source>
        <dbReference type="EMBL" id="AFM02725.1"/>
    </source>
</evidence>
<dbReference type="InterPro" id="IPR022742">
    <property type="entry name" value="Hydrolase_4"/>
</dbReference>